<feature type="domain" description="Dihydrodipicolinate reductase N-terminal" evidence="8">
    <location>
        <begin position="50"/>
        <end position="177"/>
    </location>
</feature>
<dbReference type="Pfam" id="PF01113">
    <property type="entry name" value="DapB_N"/>
    <property type="match status" value="1"/>
</dbReference>
<comment type="caution">
    <text evidence="10">The sequence shown here is derived from an EMBL/GenBank/DDBJ whole genome shotgun (WGS) entry which is preliminary data.</text>
</comment>
<protein>
    <submittedName>
        <fullName evidence="10">Uncharacterized protein</fullName>
    </submittedName>
</protein>
<evidence type="ECO:0000256" key="5">
    <source>
        <dbReference type="ARBA" id="ARBA00023002"/>
    </source>
</evidence>
<dbReference type="InterPro" id="IPR023940">
    <property type="entry name" value="DHDPR_bac"/>
</dbReference>
<feature type="domain" description="Dihydrodipicolinate reductase C-terminal" evidence="9">
    <location>
        <begin position="182"/>
        <end position="313"/>
    </location>
</feature>
<dbReference type="Gene3D" id="3.40.50.720">
    <property type="entry name" value="NAD(P)-binding Rossmann-like Domain"/>
    <property type="match status" value="1"/>
</dbReference>
<dbReference type="EMBL" id="CM026429">
    <property type="protein sequence ID" value="KAG0564874.1"/>
    <property type="molecule type" value="Genomic_DNA"/>
</dbReference>
<keyword evidence="2" id="KW-0028">Amino-acid biosynthesis</keyword>
<dbReference type="InterPro" id="IPR000846">
    <property type="entry name" value="DapB_N"/>
</dbReference>
<keyword evidence="11" id="KW-1185">Reference proteome</keyword>
<dbReference type="InterPro" id="IPR036291">
    <property type="entry name" value="NAD(P)-bd_dom_sf"/>
</dbReference>
<dbReference type="Proteomes" id="UP000822688">
    <property type="component" value="Chromosome 8"/>
</dbReference>
<dbReference type="GO" id="GO:0019877">
    <property type="term" value="P:diaminopimelate biosynthetic process"/>
    <property type="evidence" value="ECO:0007669"/>
    <property type="project" value="UniProtKB-KW"/>
</dbReference>
<dbReference type="PIRSF" id="PIRSF000161">
    <property type="entry name" value="DHPR"/>
    <property type="match status" value="1"/>
</dbReference>
<dbReference type="SUPFAM" id="SSF51735">
    <property type="entry name" value="NAD(P)-binding Rossmann-fold domains"/>
    <property type="match status" value="1"/>
</dbReference>
<dbReference type="SUPFAM" id="SSF55347">
    <property type="entry name" value="Glyceraldehyde-3-phosphate dehydrogenase-like, C-terminal domain"/>
    <property type="match status" value="1"/>
</dbReference>
<dbReference type="InterPro" id="IPR022663">
    <property type="entry name" value="DapB_C"/>
</dbReference>
<organism evidence="10 11">
    <name type="scientific">Ceratodon purpureus</name>
    <name type="common">Fire moss</name>
    <name type="synonym">Dicranum purpureum</name>
    <dbReference type="NCBI Taxonomy" id="3225"/>
    <lineage>
        <taxon>Eukaryota</taxon>
        <taxon>Viridiplantae</taxon>
        <taxon>Streptophyta</taxon>
        <taxon>Embryophyta</taxon>
        <taxon>Bryophyta</taxon>
        <taxon>Bryophytina</taxon>
        <taxon>Bryopsida</taxon>
        <taxon>Dicranidae</taxon>
        <taxon>Pseudoditrichales</taxon>
        <taxon>Ditrichaceae</taxon>
        <taxon>Ceratodon</taxon>
    </lineage>
</organism>
<keyword evidence="7" id="KW-0457">Lysine biosynthesis</keyword>
<evidence type="ECO:0000256" key="2">
    <source>
        <dbReference type="ARBA" id="ARBA00022605"/>
    </source>
</evidence>
<evidence type="ECO:0000256" key="4">
    <source>
        <dbReference type="ARBA" id="ARBA00022915"/>
    </source>
</evidence>
<evidence type="ECO:0000256" key="1">
    <source>
        <dbReference type="ARBA" id="ARBA00006642"/>
    </source>
</evidence>
<dbReference type="Gene3D" id="3.30.360.10">
    <property type="entry name" value="Dihydrodipicolinate Reductase, domain 2"/>
    <property type="match status" value="1"/>
</dbReference>
<dbReference type="NCBIfam" id="TIGR00036">
    <property type="entry name" value="dapB"/>
    <property type="match status" value="1"/>
</dbReference>
<name>A0A8T0H3F5_CERPU</name>
<dbReference type="GO" id="GO:0009570">
    <property type="term" value="C:chloroplast stroma"/>
    <property type="evidence" value="ECO:0007669"/>
    <property type="project" value="TreeGrafter"/>
</dbReference>
<keyword evidence="3" id="KW-0521">NADP</keyword>
<sequence>MMGLQGSVGILHCGDSVLRTSLPALATRGRRSFCSPLCSMGGSNRNSNVIKVVVNGVGSELGKAAVLAIHKARGMELAGALDSKFQGQDAGEVAGLEESLEIPILNDIVMVLGSLSQGTSLGVFVDLDDPAGVYENVRQATAFGLKSVVGVPGLDIDAVGALSSFCDKASTGCIVAPSLSIGTVLLQQAAAAAAFHYNHVEIIESQQGLSEYPSQQATQLASSLSGLGQIYNDGNGSNEFLARGAVVGDGVRIHSMALPGLVSSTDVRFAGPGETLSIRHDVTDVKALMPGLILAIRRVVRLKSLVYGLEKIL</sequence>
<dbReference type="PANTHER" id="PTHR20836:SF6">
    <property type="entry name" value="DIHYDRODIPICOLINATE REDUCTASE-LIKE PROTEIN CRR1, CHLOROPLASTIC"/>
    <property type="match status" value="1"/>
</dbReference>
<keyword evidence="4" id="KW-0220">Diaminopimelate biosynthesis</keyword>
<evidence type="ECO:0000256" key="6">
    <source>
        <dbReference type="ARBA" id="ARBA00023027"/>
    </source>
</evidence>
<evidence type="ECO:0000256" key="7">
    <source>
        <dbReference type="ARBA" id="ARBA00023154"/>
    </source>
</evidence>
<evidence type="ECO:0000313" key="11">
    <source>
        <dbReference type="Proteomes" id="UP000822688"/>
    </source>
</evidence>
<dbReference type="PANTHER" id="PTHR20836">
    <property type="entry name" value="DIHYDRODIPICOLINATE REDUCTASE"/>
    <property type="match status" value="1"/>
</dbReference>
<keyword evidence="6" id="KW-0520">NAD</keyword>
<keyword evidence="5" id="KW-0560">Oxidoreductase</keyword>
<dbReference type="FunFam" id="3.40.50.720:FF:000286">
    <property type="entry name" value="Dihydrodipicolinate reductase family protein"/>
    <property type="match status" value="1"/>
</dbReference>
<reference evidence="10" key="1">
    <citation type="submission" date="2020-06" db="EMBL/GenBank/DDBJ databases">
        <title>WGS assembly of Ceratodon purpureus strain R40.</title>
        <authorList>
            <person name="Carey S.B."/>
            <person name="Jenkins J."/>
            <person name="Shu S."/>
            <person name="Lovell J.T."/>
            <person name="Sreedasyam A."/>
            <person name="Maumus F."/>
            <person name="Tiley G.P."/>
            <person name="Fernandez-Pozo N."/>
            <person name="Barry K."/>
            <person name="Chen C."/>
            <person name="Wang M."/>
            <person name="Lipzen A."/>
            <person name="Daum C."/>
            <person name="Saski C.A."/>
            <person name="Payton A.C."/>
            <person name="Mcbreen J.C."/>
            <person name="Conrad R.E."/>
            <person name="Kollar L.M."/>
            <person name="Olsson S."/>
            <person name="Huttunen S."/>
            <person name="Landis J.B."/>
            <person name="Wickett N.J."/>
            <person name="Johnson M.G."/>
            <person name="Rensing S.A."/>
            <person name="Grimwood J."/>
            <person name="Schmutz J."/>
            <person name="Mcdaniel S.F."/>
        </authorList>
    </citation>
    <scope>NUCLEOTIDE SEQUENCE</scope>
    <source>
        <strain evidence="10">R40</strain>
    </source>
</reference>
<evidence type="ECO:0000256" key="3">
    <source>
        <dbReference type="ARBA" id="ARBA00022857"/>
    </source>
</evidence>
<gene>
    <name evidence="10" type="ORF">KC19_8G146800</name>
</gene>
<dbReference type="GO" id="GO:0009089">
    <property type="term" value="P:lysine biosynthetic process via diaminopimelate"/>
    <property type="evidence" value="ECO:0007669"/>
    <property type="project" value="InterPro"/>
</dbReference>
<dbReference type="GO" id="GO:0008839">
    <property type="term" value="F:4-hydroxy-tetrahydrodipicolinate reductase"/>
    <property type="evidence" value="ECO:0007669"/>
    <property type="project" value="InterPro"/>
</dbReference>
<dbReference type="AlphaFoldDB" id="A0A8T0H3F5"/>
<evidence type="ECO:0000313" key="10">
    <source>
        <dbReference type="EMBL" id="KAG0564874.1"/>
    </source>
</evidence>
<comment type="similarity">
    <text evidence="1">Belongs to the DapB family.</text>
</comment>
<accession>A0A8T0H3F5</accession>
<proteinExistence type="inferred from homology"/>
<evidence type="ECO:0000259" key="9">
    <source>
        <dbReference type="Pfam" id="PF05173"/>
    </source>
</evidence>
<dbReference type="Pfam" id="PF05173">
    <property type="entry name" value="DapB_C"/>
    <property type="match status" value="1"/>
</dbReference>
<evidence type="ECO:0000259" key="8">
    <source>
        <dbReference type="Pfam" id="PF01113"/>
    </source>
</evidence>